<accession>A0A9Q1H228</accession>
<gene>
    <name evidence="3" type="ORF">HOLleu_26567</name>
</gene>
<evidence type="ECO:0000313" key="3">
    <source>
        <dbReference type="EMBL" id="KAJ8030223.1"/>
    </source>
</evidence>
<sequence length="171" mass="19715">MAAFNKILFSLLVASLQQITTADVCPVTWIPWGRSCYRFEINDEQKLTWENAEDRCNHLGRRSHLASIHSAEEQEFIYEVFSLRFRSCGTPEYDNWWQPTLYIGLRVGYKSSDLSWSDGSRVDYKNWFQGEPNNFPNSAGQVSAGELTGGRWVDAARPNSYADYYVCKMSQ</sequence>
<dbReference type="Proteomes" id="UP001152320">
    <property type="component" value="Chromosome 13"/>
</dbReference>
<dbReference type="EMBL" id="JAIZAY010000013">
    <property type="protein sequence ID" value="KAJ8030223.1"/>
    <property type="molecule type" value="Genomic_DNA"/>
</dbReference>
<dbReference type="InterPro" id="IPR016186">
    <property type="entry name" value="C-type_lectin-like/link_sf"/>
</dbReference>
<feature type="chain" id="PRO_5040440669" evidence="1">
    <location>
        <begin position="23"/>
        <end position="171"/>
    </location>
</feature>
<dbReference type="OrthoDB" id="6133475at2759"/>
<evidence type="ECO:0000256" key="1">
    <source>
        <dbReference type="SAM" id="SignalP"/>
    </source>
</evidence>
<dbReference type="SMART" id="SM00034">
    <property type="entry name" value="CLECT"/>
    <property type="match status" value="1"/>
</dbReference>
<dbReference type="InterPro" id="IPR050111">
    <property type="entry name" value="C-type_lectin/snaclec_domain"/>
</dbReference>
<dbReference type="AlphaFoldDB" id="A0A9Q1H228"/>
<keyword evidence="4" id="KW-1185">Reference proteome</keyword>
<dbReference type="Pfam" id="PF00059">
    <property type="entry name" value="Lectin_C"/>
    <property type="match status" value="1"/>
</dbReference>
<dbReference type="InterPro" id="IPR016187">
    <property type="entry name" value="CTDL_fold"/>
</dbReference>
<dbReference type="PANTHER" id="PTHR22803">
    <property type="entry name" value="MANNOSE, PHOSPHOLIPASE, LECTIN RECEPTOR RELATED"/>
    <property type="match status" value="1"/>
</dbReference>
<name>A0A9Q1H228_HOLLE</name>
<feature type="signal peptide" evidence="1">
    <location>
        <begin position="1"/>
        <end position="22"/>
    </location>
</feature>
<organism evidence="3 4">
    <name type="scientific">Holothuria leucospilota</name>
    <name type="common">Black long sea cucumber</name>
    <name type="synonym">Mertensiothuria leucospilota</name>
    <dbReference type="NCBI Taxonomy" id="206669"/>
    <lineage>
        <taxon>Eukaryota</taxon>
        <taxon>Metazoa</taxon>
        <taxon>Echinodermata</taxon>
        <taxon>Eleutherozoa</taxon>
        <taxon>Echinozoa</taxon>
        <taxon>Holothuroidea</taxon>
        <taxon>Aspidochirotacea</taxon>
        <taxon>Aspidochirotida</taxon>
        <taxon>Holothuriidae</taxon>
        <taxon>Holothuria</taxon>
    </lineage>
</organism>
<evidence type="ECO:0000259" key="2">
    <source>
        <dbReference type="PROSITE" id="PS50041"/>
    </source>
</evidence>
<dbReference type="SUPFAM" id="SSF56436">
    <property type="entry name" value="C-type lectin-like"/>
    <property type="match status" value="1"/>
</dbReference>
<keyword evidence="1" id="KW-0732">Signal</keyword>
<proteinExistence type="predicted"/>
<dbReference type="InterPro" id="IPR001304">
    <property type="entry name" value="C-type_lectin-like"/>
</dbReference>
<comment type="caution">
    <text evidence="3">The sequence shown here is derived from an EMBL/GenBank/DDBJ whole genome shotgun (WGS) entry which is preliminary data.</text>
</comment>
<dbReference type="PROSITE" id="PS50041">
    <property type="entry name" value="C_TYPE_LECTIN_2"/>
    <property type="match status" value="1"/>
</dbReference>
<dbReference type="Gene3D" id="3.10.100.10">
    <property type="entry name" value="Mannose-Binding Protein A, subunit A"/>
    <property type="match status" value="1"/>
</dbReference>
<evidence type="ECO:0000313" key="4">
    <source>
        <dbReference type="Proteomes" id="UP001152320"/>
    </source>
</evidence>
<feature type="domain" description="C-type lectin" evidence="2">
    <location>
        <begin position="32"/>
        <end position="154"/>
    </location>
</feature>
<protein>
    <submittedName>
        <fullName evidence="3">Snaclec 1</fullName>
    </submittedName>
</protein>
<reference evidence="3" key="1">
    <citation type="submission" date="2021-10" db="EMBL/GenBank/DDBJ databases">
        <title>Tropical sea cucumber genome reveals ecological adaptation and Cuvierian tubules defense mechanism.</title>
        <authorList>
            <person name="Chen T."/>
        </authorList>
    </citation>
    <scope>NUCLEOTIDE SEQUENCE</scope>
    <source>
        <strain evidence="3">Nanhai2018</strain>
        <tissue evidence="3">Muscle</tissue>
    </source>
</reference>